<proteinExistence type="predicted"/>
<dbReference type="Proteomes" id="UP000249396">
    <property type="component" value="Unassembled WGS sequence"/>
</dbReference>
<organism evidence="1 2">
    <name type="scientific">Candidatus Methylumidiphilus alinenensis</name>
    <dbReference type="NCBI Taxonomy" id="2202197"/>
    <lineage>
        <taxon>Bacteria</taxon>
        <taxon>Pseudomonadati</taxon>
        <taxon>Pseudomonadota</taxon>
        <taxon>Gammaproteobacteria</taxon>
        <taxon>Methylococcales</taxon>
        <taxon>Candidatus Methylumidiphilus</taxon>
    </lineage>
</organism>
<gene>
    <name evidence="1" type="ORF">DM484_04950</name>
</gene>
<dbReference type="InterPro" id="IPR036249">
    <property type="entry name" value="Thioredoxin-like_sf"/>
</dbReference>
<dbReference type="Pfam" id="PF05768">
    <property type="entry name" value="Glrx-like"/>
    <property type="match status" value="1"/>
</dbReference>
<protein>
    <submittedName>
        <fullName evidence="1">Thioredoxin family protein</fullName>
    </submittedName>
</protein>
<name>A0A2W4T797_9GAMM</name>
<dbReference type="EMBL" id="QJPH01000191">
    <property type="protein sequence ID" value="PZN83200.1"/>
    <property type="molecule type" value="Genomic_DNA"/>
</dbReference>
<comment type="caution">
    <text evidence="1">The sequence shown here is derived from an EMBL/GenBank/DDBJ whole genome shotgun (WGS) entry which is preliminary data.</text>
</comment>
<dbReference type="SUPFAM" id="SSF52833">
    <property type="entry name" value="Thioredoxin-like"/>
    <property type="match status" value="1"/>
</dbReference>
<dbReference type="InterPro" id="IPR008554">
    <property type="entry name" value="Glutaredoxin-like"/>
</dbReference>
<sequence>MLTIYYTAACHLCEEADALVIAYFAANGIAPDSLTRVEIADDVDLLQRYGVLIPVLKAEATGQELNWPFGLDDIEHFLANSDFSIPPKNV</sequence>
<reference evidence="1 2" key="1">
    <citation type="journal article" date="2018" name="Aquat. Microb. Ecol.">
        <title>Gammaproteobacterial methanotrophs dominate.</title>
        <authorList>
            <person name="Rissanen A.J."/>
            <person name="Saarenheimo J."/>
            <person name="Tiirola M."/>
            <person name="Peura S."/>
            <person name="Aalto S.L."/>
            <person name="Karvinen A."/>
            <person name="Nykanen H."/>
        </authorList>
    </citation>
    <scope>NUCLEOTIDE SEQUENCE [LARGE SCALE GENOMIC DNA]</scope>
    <source>
        <strain evidence="1">AMbin10</strain>
    </source>
</reference>
<dbReference type="AlphaFoldDB" id="A0A2W4T797"/>
<evidence type="ECO:0000313" key="1">
    <source>
        <dbReference type="EMBL" id="PZN83200.1"/>
    </source>
</evidence>
<accession>A0A2W4T797</accession>
<evidence type="ECO:0000313" key="2">
    <source>
        <dbReference type="Proteomes" id="UP000249396"/>
    </source>
</evidence>
<dbReference type="Gene3D" id="3.40.30.10">
    <property type="entry name" value="Glutaredoxin"/>
    <property type="match status" value="1"/>
</dbReference>